<keyword evidence="2" id="KW-1185">Reference proteome</keyword>
<dbReference type="Gene3D" id="3.50.50.60">
    <property type="entry name" value="FAD/NAD(P)-binding domain"/>
    <property type="match status" value="1"/>
</dbReference>
<evidence type="ECO:0000313" key="2">
    <source>
        <dbReference type="Proteomes" id="UP000306416"/>
    </source>
</evidence>
<dbReference type="PANTHER" id="PTHR10668:SF105">
    <property type="entry name" value="DEHYDROGENASE-RELATED"/>
    <property type="match status" value="1"/>
</dbReference>
<accession>A0A4S1CDF0</accession>
<dbReference type="PRINTS" id="PR00411">
    <property type="entry name" value="PNDRDTASEI"/>
</dbReference>
<reference evidence="1 2" key="1">
    <citation type="submission" date="2019-04" db="EMBL/GenBank/DDBJ databases">
        <title>Geobacter oryzae sp. nov., ferric-reducing bacteria isolated from paddy soil.</title>
        <authorList>
            <person name="Xu Z."/>
            <person name="Masuda Y."/>
            <person name="Itoh H."/>
            <person name="Senoo K."/>
        </authorList>
    </citation>
    <scope>NUCLEOTIDE SEQUENCE [LARGE SCALE GENOMIC DNA]</scope>
    <source>
        <strain evidence="1 2">Red111</strain>
    </source>
</reference>
<dbReference type="Pfam" id="PF13450">
    <property type="entry name" value="NAD_binding_8"/>
    <property type="match status" value="1"/>
</dbReference>
<gene>
    <name evidence="1" type="ORF">E4633_14085</name>
</gene>
<proteinExistence type="predicted"/>
<dbReference type="AlphaFoldDB" id="A0A4S1CDF0"/>
<organism evidence="1 2">
    <name type="scientific">Geomonas terrae</name>
    <dbReference type="NCBI Taxonomy" id="2562681"/>
    <lineage>
        <taxon>Bacteria</taxon>
        <taxon>Pseudomonadati</taxon>
        <taxon>Thermodesulfobacteriota</taxon>
        <taxon>Desulfuromonadia</taxon>
        <taxon>Geobacterales</taxon>
        <taxon>Geobacteraceae</taxon>
        <taxon>Geomonas</taxon>
    </lineage>
</organism>
<dbReference type="PRINTS" id="PR00368">
    <property type="entry name" value="FADPNR"/>
</dbReference>
<dbReference type="InterPro" id="IPR036188">
    <property type="entry name" value="FAD/NAD-bd_sf"/>
</dbReference>
<comment type="caution">
    <text evidence="1">The sequence shown here is derived from an EMBL/GenBank/DDBJ whole genome shotgun (WGS) entry which is preliminary data.</text>
</comment>
<name>A0A4S1CDF0_9BACT</name>
<dbReference type="EMBL" id="SRSC01000003">
    <property type="protein sequence ID" value="TGU71447.1"/>
    <property type="molecule type" value="Genomic_DNA"/>
</dbReference>
<sequence>MPCAGDIDAVVVGSGPNGLAAAITLARAGLKVTVVEAAATIGGGTRSEALTLPGFLHDVCSAIHPLAVSSPFFRTLPLSEHGLTWLYPEVQLAHPLAGDEAALLYRDLAATSAGLDKDAGRYRALFSPIVAHWEELAPDLLAPLHFPQHPVSFARFGLYGLLPATLLGRSAFGGDPARALFAGMAAHSFLPLERPLSGAFGLILGALAHVAGWPVAQGGSGAVSSALASYLRRLGGDIVTGCAINSLAELPAARIVMLDLTARQLERLAGDKLPAGYRRRLTEYRYGPGIFKIDWALNAPIPWRAEACRRAATVHVGGSAPEIALGEREVWRGTHPEHPFVLVAQPTIVDPSRAPENKHVAWGYCHVPSGSTFDMTERIEAQMERFAPGFRDLVLARHTRNCAQYQQYNANLIGGDINGGVQDLRQFLCRPTLFAPYRTPLPGLYLCSSGTPPGGGVHGMCGYHAARMALRDLGIGPQRITFEAPGFPKPETAPPAGPP</sequence>
<evidence type="ECO:0000313" key="1">
    <source>
        <dbReference type="EMBL" id="TGU71447.1"/>
    </source>
</evidence>
<dbReference type="Proteomes" id="UP000306416">
    <property type="component" value="Unassembled WGS sequence"/>
</dbReference>
<dbReference type="RefSeq" id="WP_135871052.1">
    <property type="nucleotide sequence ID" value="NZ_SRSC01000003.1"/>
</dbReference>
<dbReference type="SUPFAM" id="SSF51905">
    <property type="entry name" value="FAD/NAD(P)-binding domain"/>
    <property type="match status" value="1"/>
</dbReference>
<protein>
    <submittedName>
        <fullName evidence="1">NAD(P)/FAD-dependent oxidoreductase</fullName>
    </submittedName>
</protein>
<dbReference type="PANTHER" id="PTHR10668">
    <property type="entry name" value="PHYTOENE DEHYDROGENASE"/>
    <property type="match status" value="1"/>
</dbReference>